<feature type="compositionally biased region" description="Acidic residues" evidence="4">
    <location>
        <begin position="255"/>
        <end position="266"/>
    </location>
</feature>
<keyword evidence="6" id="KW-1185">Reference proteome</keyword>
<dbReference type="EMBL" id="LNIX01000007">
    <property type="protein sequence ID" value="OXA52040.1"/>
    <property type="molecule type" value="Genomic_DNA"/>
</dbReference>
<accession>A0A226E436</accession>
<comment type="similarity">
    <text evidence="1">Belongs to the universal ribosomal protein uL10 family.</text>
</comment>
<protein>
    <recommendedName>
        <fullName evidence="2">Large ribosomal subunit protein uL10m</fullName>
    </recommendedName>
    <alternativeName>
        <fullName evidence="3">39S ribosomal protein L10, mitochondrial</fullName>
    </alternativeName>
</protein>
<comment type="caution">
    <text evidence="5">The sequence shown here is derived from an EMBL/GenBank/DDBJ whole genome shotgun (WGS) entry which is preliminary data.</text>
</comment>
<dbReference type="STRING" id="158441.A0A226E436"/>
<proteinExistence type="inferred from homology"/>
<dbReference type="OrthoDB" id="360689at2759"/>
<gene>
    <name evidence="5" type="ORF">Fcan01_13320</name>
</gene>
<evidence type="ECO:0000313" key="5">
    <source>
        <dbReference type="EMBL" id="OXA52040.1"/>
    </source>
</evidence>
<dbReference type="InterPro" id="IPR043141">
    <property type="entry name" value="Ribosomal_uL10-like_sf"/>
</dbReference>
<feature type="region of interest" description="Disordered" evidence="4">
    <location>
        <begin position="243"/>
        <end position="273"/>
    </location>
</feature>
<evidence type="ECO:0000313" key="6">
    <source>
        <dbReference type="Proteomes" id="UP000198287"/>
    </source>
</evidence>
<dbReference type="SUPFAM" id="SSF160369">
    <property type="entry name" value="Ribosomal protein L10-like"/>
    <property type="match status" value="1"/>
</dbReference>
<dbReference type="PANTHER" id="PTHR11560">
    <property type="entry name" value="39S RIBOSOMAL PROTEIN L10, MITOCHONDRIAL"/>
    <property type="match status" value="1"/>
</dbReference>
<sequence>MALFTMSKSPDLGSKLISLVVQQVRFRNRPNLKNPLPMHYNRKRLFAVCEPVPPPNKPVCDAMLKPSDQNSVSIVDENPYALFLAGKLRRDFTKHPMIAIFHIDSFTGREFDRIRLMLHDNNFPMEIQQRVNRQVTAAAFKGTKWAPIIPLCESKTAFGFCSTTDVSMLMKMLKKMPAFILIGLIYENRLLHRDDVDNLVKLSNNIVNLHSQLSTTLNLPIMNLTQNLMIGQVTLTNSLSSYTKSQESSSSSSDSDSDSSSDSDSDTESKKKI</sequence>
<dbReference type="OMA" id="RENRMIA"/>
<reference evidence="5 6" key="1">
    <citation type="submission" date="2015-12" db="EMBL/GenBank/DDBJ databases">
        <title>The genome of Folsomia candida.</title>
        <authorList>
            <person name="Faddeeva A."/>
            <person name="Derks M.F."/>
            <person name="Anvar Y."/>
            <person name="Smit S."/>
            <person name="Van Straalen N."/>
            <person name="Roelofs D."/>
        </authorList>
    </citation>
    <scope>NUCLEOTIDE SEQUENCE [LARGE SCALE GENOMIC DNA]</scope>
    <source>
        <strain evidence="5 6">VU population</strain>
        <tissue evidence="5">Whole body</tissue>
    </source>
</reference>
<dbReference type="InterPro" id="IPR047865">
    <property type="entry name" value="Ribosomal_uL10_bac_type"/>
</dbReference>
<dbReference type="AlphaFoldDB" id="A0A226E436"/>
<evidence type="ECO:0000256" key="4">
    <source>
        <dbReference type="SAM" id="MobiDB-lite"/>
    </source>
</evidence>
<dbReference type="Gene3D" id="3.30.70.1730">
    <property type="match status" value="1"/>
</dbReference>
<organism evidence="5 6">
    <name type="scientific">Folsomia candida</name>
    <name type="common">Springtail</name>
    <dbReference type="NCBI Taxonomy" id="158441"/>
    <lineage>
        <taxon>Eukaryota</taxon>
        <taxon>Metazoa</taxon>
        <taxon>Ecdysozoa</taxon>
        <taxon>Arthropoda</taxon>
        <taxon>Hexapoda</taxon>
        <taxon>Collembola</taxon>
        <taxon>Entomobryomorpha</taxon>
        <taxon>Isotomoidea</taxon>
        <taxon>Isotomidae</taxon>
        <taxon>Proisotominae</taxon>
        <taxon>Folsomia</taxon>
    </lineage>
</organism>
<evidence type="ECO:0000256" key="2">
    <source>
        <dbReference type="ARBA" id="ARBA00035707"/>
    </source>
</evidence>
<evidence type="ECO:0000256" key="3">
    <source>
        <dbReference type="ARBA" id="ARBA00035716"/>
    </source>
</evidence>
<name>A0A226E436_FOLCA</name>
<dbReference type="Proteomes" id="UP000198287">
    <property type="component" value="Unassembled WGS sequence"/>
</dbReference>
<evidence type="ECO:0000256" key="1">
    <source>
        <dbReference type="ARBA" id="ARBA00008889"/>
    </source>
</evidence>